<accession>A0A6H1ZQT6</accession>
<reference evidence="1" key="1">
    <citation type="submission" date="2020-03" db="EMBL/GenBank/DDBJ databases">
        <title>The deep terrestrial virosphere.</title>
        <authorList>
            <person name="Holmfeldt K."/>
            <person name="Nilsson E."/>
            <person name="Simone D."/>
            <person name="Lopez-Fernandez M."/>
            <person name="Wu X."/>
            <person name="de Brujin I."/>
            <person name="Lundin D."/>
            <person name="Andersson A."/>
            <person name="Bertilsson S."/>
            <person name="Dopson M."/>
        </authorList>
    </citation>
    <scope>NUCLEOTIDE SEQUENCE</scope>
    <source>
        <strain evidence="1">TM448A01521</strain>
    </source>
</reference>
<organism evidence="1">
    <name type="scientific">viral metagenome</name>
    <dbReference type="NCBI Taxonomy" id="1070528"/>
    <lineage>
        <taxon>unclassified sequences</taxon>
        <taxon>metagenomes</taxon>
        <taxon>organismal metagenomes</taxon>
    </lineage>
</organism>
<name>A0A6H1ZQT6_9ZZZZ</name>
<proteinExistence type="predicted"/>
<dbReference type="EMBL" id="MT144160">
    <property type="protein sequence ID" value="QJA49868.1"/>
    <property type="molecule type" value="Genomic_DNA"/>
</dbReference>
<protein>
    <submittedName>
        <fullName evidence="1">Uncharacterized protein</fullName>
    </submittedName>
</protein>
<gene>
    <name evidence="1" type="ORF">TM448A01521_0003</name>
</gene>
<dbReference type="AlphaFoldDB" id="A0A6H1ZQT6"/>
<evidence type="ECO:0000313" key="1">
    <source>
        <dbReference type="EMBL" id="QJA49868.1"/>
    </source>
</evidence>
<sequence length="69" mass="8050">MVDKQILYVPFMTTVKKTAEYCYAAWDDGNNKWVKGCNFDKADDFLKAYALHLITGKPVEEFLEKRRGK</sequence>